<evidence type="ECO:0000256" key="6">
    <source>
        <dbReference type="ARBA" id="ARBA00022695"/>
    </source>
</evidence>
<evidence type="ECO:0000256" key="7">
    <source>
        <dbReference type="ARBA" id="ARBA00022705"/>
    </source>
</evidence>
<evidence type="ECO:0000256" key="1">
    <source>
        <dbReference type="ARBA" id="ARBA00004496"/>
    </source>
</evidence>
<feature type="site" description="Substrate discrimination" evidence="15">
    <location>
        <position position="14"/>
    </location>
</feature>
<organism evidence="17 18">
    <name type="scientific">Gilvimarinus xylanilyticus</name>
    <dbReference type="NCBI Taxonomy" id="2944139"/>
    <lineage>
        <taxon>Bacteria</taxon>
        <taxon>Pseudomonadati</taxon>
        <taxon>Pseudomonadota</taxon>
        <taxon>Gammaproteobacteria</taxon>
        <taxon>Cellvibrionales</taxon>
        <taxon>Cellvibrionaceae</taxon>
        <taxon>Gilvimarinus</taxon>
    </lineage>
</organism>
<name>A0A9X2I3Q6_9GAMM</name>
<dbReference type="GO" id="GO:0006261">
    <property type="term" value="P:DNA-templated DNA replication"/>
    <property type="evidence" value="ECO:0007669"/>
    <property type="project" value="UniProtKB-UniRule"/>
</dbReference>
<dbReference type="InterPro" id="IPR036775">
    <property type="entry name" value="DNA_pol_Y-fam_lit_finger_sf"/>
</dbReference>
<evidence type="ECO:0000256" key="13">
    <source>
        <dbReference type="ARBA" id="ARBA00023204"/>
    </source>
</evidence>
<dbReference type="EMBL" id="JAMFTH010000004">
    <property type="protein sequence ID" value="MCP8900263.1"/>
    <property type="molecule type" value="Genomic_DNA"/>
</dbReference>
<keyword evidence="18" id="KW-1185">Reference proteome</keyword>
<dbReference type="InterPro" id="IPR050116">
    <property type="entry name" value="DNA_polymerase-Y"/>
</dbReference>
<keyword evidence="7 15" id="KW-0235">DNA replication</keyword>
<dbReference type="FunFam" id="3.40.1170.60:FF:000001">
    <property type="entry name" value="DNA polymerase IV"/>
    <property type="match status" value="1"/>
</dbReference>
<dbReference type="Proteomes" id="UP001139319">
    <property type="component" value="Unassembled WGS sequence"/>
</dbReference>
<protein>
    <recommendedName>
        <fullName evidence="15">DNA polymerase IV</fullName>
        <shortName evidence="15">Pol IV</shortName>
        <ecNumber evidence="15">2.7.7.7</ecNumber>
    </recommendedName>
</protein>
<evidence type="ECO:0000256" key="3">
    <source>
        <dbReference type="ARBA" id="ARBA00022457"/>
    </source>
</evidence>
<keyword evidence="11 15" id="KW-0239">DNA-directed DNA polymerase</keyword>
<comment type="subunit">
    <text evidence="15">Monomer.</text>
</comment>
<keyword evidence="9 15" id="KW-0227">DNA damage</keyword>
<keyword evidence="10 15" id="KW-0460">Magnesium</keyword>
<dbReference type="PANTHER" id="PTHR11076">
    <property type="entry name" value="DNA REPAIR POLYMERASE UMUC / TRANSFERASE FAMILY MEMBER"/>
    <property type="match status" value="1"/>
</dbReference>
<dbReference type="InterPro" id="IPR001126">
    <property type="entry name" value="UmuC"/>
</dbReference>
<dbReference type="PROSITE" id="PS50173">
    <property type="entry name" value="UMUC"/>
    <property type="match status" value="1"/>
</dbReference>
<feature type="binding site" evidence="15">
    <location>
        <position position="104"/>
    </location>
    <ligand>
        <name>Mg(2+)</name>
        <dbReference type="ChEBI" id="CHEBI:18420"/>
    </ligand>
</feature>
<comment type="function">
    <text evidence="15">Poorly processive, error-prone DNA polymerase involved in untargeted mutagenesis. Copies undamaged DNA at stalled replication forks, which arise in vivo from mismatched or misaligned primer ends. These misaligned primers can be extended by PolIV. Exhibits no 3'-5' exonuclease (proofreading) activity. May be involved in translesional synthesis, in conjunction with the beta clamp from PolIII.</text>
</comment>
<dbReference type="InterPro" id="IPR053848">
    <property type="entry name" value="IMS_HHH_1"/>
</dbReference>
<evidence type="ECO:0000256" key="5">
    <source>
        <dbReference type="ARBA" id="ARBA00022679"/>
    </source>
</evidence>
<dbReference type="PANTHER" id="PTHR11076:SF33">
    <property type="entry name" value="DNA POLYMERASE KAPPA"/>
    <property type="match status" value="1"/>
</dbReference>
<keyword evidence="6 15" id="KW-0548">Nucleotidyltransferase</keyword>
<dbReference type="Pfam" id="PF11799">
    <property type="entry name" value="IMS_C"/>
    <property type="match status" value="1"/>
</dbReference>
<dbReference type="Pfam" id="PF00817">
    <property type="entry name" value="IMS"/>
    <property type="match status" value="1"/>
</dbReference>
<dbReference type="GO" id="GO:0009432">
    <property type="term" value="P:SOS response"/>
    <property type="evidence" value="ECO:0007669"/>
    <property type="project" value="TreeGrafter"/>
</dbReference>
<evidence type="ECO:0000256" key="4">
    <source>
        <dbReference type="ARBA" id="ARBA00022490"/>
    </source>
</evidence>
<dbReference type="InterPro" id="IPR043502">
    <property type="entry name" value="DNA/RNA_pol_sf"/>
</dbReference>
<dbReference type="FunFam" id="1.10.150.20:FF:000019">
    <property type="entry name" value="DNA polymerase IV"/>
    <property type="match status" value="1"/>
</dbReference>
<dbReference type="CDD" id="cd03586">
    <property type="entry name" value="PolY_Pol_IV_kappa"/>
    <property type="match status" value="1"/>
</dbReference>
<evidence type="ECO:0000256" key="12">
    <source>
        <dbReference type="ARBA" id="ARBA00023125"/>
    </source>
</evidence>
<proteinExistence type="inferred from homology"/>
<evidence type="ECO:0000256" key="14">
    <source>
        <dbReference type="ARBA" id="ARBA00049244"/>
    </source>
</evidence>
<dbReference type="GO" id="GO:0005829">
    <property type="term" value="C:cytosol"/>
    <property type="evidence" value="ECO:0007669"/>
    <property type="project" value="TreeGrafter"/>
</dbReference>
<comment type="catalytic activity">
    <reaction evidence="14 15">
        <text>DNA(n) + a 2'-deoxyribonucleoside 5'-triphosphate = DNA(n+1) + diphosphate</text>
        <dbReference type="Rhea" id="RHEA:22508"/>
        <dbReference type="Rhea" id="RHEA-COMP:17339"/>
        <dbReference type="Rhea" id="RHEA-COMP:17340"/>
        <dbReference type="ChEBI" id="CHEBI:33019"/>
        <dbReference type="ChEBI" id="CHEBI:61560"/>
        <dbReference type="ChEBI" id="CHEBI:173112"/>
        <dbReference type="EC" id="2.7.7.7"/>
    </reaction>
</comment>
<gene>
    <name evidence="15 17" type="primary">dinB</name>
    <name evidence="17" type="ORF">M6D89_13225</name>
</gene>
<dbReference type="InterPro" id="IPR022880">
    <property type="entry name" value="DNApol_IV"/>
</dbReference>
<evidence type="ECO:0000313" key="17">
    <source>
        <dbReference type="EMBL" id="MCP8900263.1"/>
    </source>
</evidence>
<dbReference type="EC" id="2.7.7.7" evidence="15"/>
<comment type="similarity">
    <text evidence="2 15">Belongs to the DNA polymerase type-Y family.</text>
</comment>
<dbReference type="GO" id="GO:0003887">
    <property type="term" value="F:DNA-directed DNA polymerase activity"/>
    <property type="evidence" value="ECO:0007669"/>
    <property type="project" value="UniProtKB-UniRule"/>
</dbReference>
<dbReference type="HAMAP" id="MF_01113">
    <property type="entry name" value="DNApol_IV"/>
    <property type="match status" value="1"/>
</dbReference>
<dbReference type="NCBIfam" id="NF002677">
    <property type="entry name" value="PRK02406.1"/>
    <property type="match status" value="1"/>
</dbReference>
<accession>A0A9X2I3Q6</accession>
<reference evidence="17" key="1">
    <citation type="submission" date="2022-05" db="EMBL/GenBank/DDBJ databases">
        <authorList>
            <person name="Sun H.-N."/>
        </authorList>
    </citation>
    <scope>NUCLEOTIDE SEQUENCE</scope>
    <source>
        <strain evidence="17">HB14</strain>
    </source>
</reference>
<dbReference type="GO" id="GO:0003684">
    <property type="term" value="F:damaged DNA binding"/>
    <property type="evidence" value="ECO:0007669"/>
    <property type="project" value="InterPro"/>
</dbReference>
<dbReference type="Gene3D" id="1.10.150.20">
    <property type="entry name" value="5' to 3' exonuclease, C-terminal subdomain"/>
    <property type="match status" value="1"/>
</dbReference>
<evidence type="ECO:0000256" key="2">
    <source>
        <dbReference type="ARBA" id="ARBA00010945"/>
    </source>
</evidence>
<dbReference type="Pfam" id="PF21999">
    <property type="entry name" value="IMS_HHH_1"/>
    <property type="match status" value="1"/>
</dbReference>
<keyword evidence="8 15" id="KW-0479">Metal-binding</keyword>
<evidence type="ECO:0000256" key="8">
    <source>
        <dbReference type="ARBA" id="ARBA00022723"/>
    </source>
</evidence>
<keyword evidence="3 15" id="KW-0515">Mutator protein</keyword>
<feature type="binding site" evidence="15">
    <location>
        <position position="9"/>
    </location>
    <ligand>
        <name>Mg(2+)</name>
        <dbReference type="ChEBI" id="CHEBI:18420"/>
    </ligand>
</feature>
<dbReference type="SUPFAM" id="SSF56672">
    <property type="entry name" value="DNA/RNA polymerases"/>
    <property type="match status" value="1"/>
</dbReference>
<dbReference type="InterPro" id="IPR043128">
    <property type="entry name" value="Rev_trsase/Diguanyl_cyclase"/>
</dbReference>
<comment type="caution">
    <text evidence="17">The sequence shown here is derived from an EMBL/GenBank/DDBJ whole genome shotgun (WGS) entry which is preliminary data.</text>
</comment>
<dbReference type="SUPFAM" id="SSF100879">
    <property type="entry name" value="Lesion bypass DNA polymerase (Y-family), little finger domain"/>
    <property type="match status" value="1"/>
</dbReference>
<feature type="active site" evidence="15">
    <location>
        <position position="105"/>
    </location>
</feature>
<keyword evidence="13 15" id="KW-0234">DNA repair</keyword>
<evidence type="ECO:0000256" key="9">
    <source>
        <dbReference type="ARBA" id="ARBA00022763"/>
    </source>
</evidence>
<dbReference type="Gene3D" id="3.40.1170.60">
    <property type="match status" value="1"/>
</dbReference>
<comment type="cofactor">
    <cofactor evidence="15">
        <name>Mg(2+)</name>
        <dbReference type="ChEBI" id="CHEBI:18420"/>
    </cofactor>
    <text evidence="15">Binds 2 magnesium ions per subunit.</text>
</comment>
<dbReference type="RefSeq" id="WP_253968555.1">
    <property type="nucleotide sequence ID" value="NZ_JAMFTH010000004.1"/>
</dbReference>
<feature type="domain" description="UmuC" evidence="16">
    <location>
        <begin position="5"/>
        <end position="186"/>
    </location>
</feature>
<dbReference type="InterPro" id="IPR017961">
    <property type="entry name" value="DNA_pol_Y-fam_little_finger"/>
</dbReference>
<evidence type="ECO:0000256" key="15">
    <source>
        <dbReference type="HAMAP-Rule" id="MF_01113"/>
    </source>
</evidence>
<keyword evidence="12 15" id="KW-0238">DNA-binding</keyword>
<evidence type="ECO:0000313" key="18">
    <source>
        <dbReference type="Proteomes" id="UP001139319"/>
    </source>
</evidence>
<dbReference type="GO" id="GO:0000287">
    <property type="term" value="F:magnesium ion binding"/>
    <property type="evidence" value="ECO:0007669"/>
    <property type="project" value="UniProtKB-UniRule"/>
</dbReference>
<dbReference type="AlphaFoldDB" id="A0A9X2I3Q6"/>
<comment type="subcellular location">
    <subcellularLocation>
        <location evidence="1 15">Cytoplasm</location>
    </subcellularLocation>
</comment>
<keyword evidence="5 15" id="KW-0808">Transferase</keyword>
<reference evidence="17" key="2">
    <citation type="submission" date="2023-01" db="EMBL/GenBank/DDBJ databases">
        <title>Gilvimarinus xylanilyticus HB14 isolated from Caulerpa lentillifera aquaculture base in Hainan, China.</title>
        <authorList>
            <person name="Zhang Y.-J."/>
        </authorList>
    </citation>
    <scope>NUCLEOTIDE SEQUENCE</scope>
    <source>
        <strain evidence="17">HB14</strain>
    </source>
</reference>
<evidence type="ECO:0000259" key="16">
    <source>
        <dbReference type="PROSITE" id="PS50173"/>
    </source>
</evidence>
<dbReference type="Gene3D" id="3.30.1490.100">
    <property type="entry name" value="DNA polymerase, Y-family, little finger domain"/>
    <property type="match status" value="1"/>
</dbReference>
<dbReference type="GO" id="GO:0042276">
    <property type="term" value="P:error-prone translesion synthesis"/>
    <property type="evidence" value="ECO:0007669"/>
    <property type="project" value="TreeGrafter"/>
</dbReference>
<keyword evidence="4 15" id="KW-0963">Cytoplasm</keyword>
<dbReference type="GO" id="GO:0006281">
    <property type="term" value="P:DNA repair"/>
    <property type="evidence" value="ECO:0007669"/>
    <property type="project" value="UniProtKB-UniRule"/>
</dbReference>
<evidence type="ECO:0000256" key="11">
    <source>
        <dbReference type="ARBA" id="ARBA00022932"/>
    </source>
</evidence>
<sequence>MSARIIHLDADCFFAAIEMRERPDLRERPIAIGGSTQARGVISTCNYPARKFGVRSAMATGQALRLCPGLILLPHQMDLYRDVSASMMAIFKDYSELIEPLSVDEAFLDVSAVAQDENRARDIAQSIRARVQAELGITVSAGVAPNKFLAKVASDWRKPDGLFQVRESEVSRFMHDLPVKVIPGVGRVTHQQLQFLGVSTCGQLQGFSREELAEHFGRFGERLYDCSRGIDHRPVKVERERKSVSVERTFAQDLVGQQSCYDQLPELWQRLQPRLARLEGNYRVSKGFVKVKFADFAQTTVERVGTEWDARALQPLLAEALGRGQQKVRLLGVGLRVTPRHQAPEPRQAGLFDN</sequence>
<evidence type="ECO:0000256" key="10">
    <source>
        <dbReference type="ARBA" id="ARBA00022842"/>
    </source>
</evidence>
<dbReference type="Gene3D" id="3.30.70.270">
    <property type="match status" value="1"/>
</dbReference>